<dbReference type="CDD" id="cd01392">
    <property type="entry name" value="HTH_LacI"/>
    <property type="match status" value="1"/>
</dbReference>
<dbReference type="Gene3D" id="3.40.50.2300">
    <property type="match status" value="2"/>
</dbReference>
<dbReference type="PANTHER" id="PTHR30146">
    <property type="entry name" value="LACI-RELATED TRANSCRIPTIONAL REPRESSOR"/>
    <property type="match status" value="1"/>
</dbReference>
<dbReference type="InterPro" id="IPR046335">
    <property type="entry name" value="LacI/GalR-like_sensor"/>
</dbReference>
<dbReference type="InterPro" id="IPR010982">
    <property type="entry name" value="Lambda_DNA-bd_dom_sf"/>
</dbReference>
<dbReference type="AlphaFoldDB" id="A0A0W8I447"/>
<dbReference type="Proteomes" id="UP000054837">
    <property type="component" value="Unassembled WGS sequence"/>
</dbReference>
<dbReference type="Gene3D" id="1.10.260.40">
    <property type="entry name" value="lambda repressor-like DNA-binding domains"/>
    <property type="match status" value="1"/>
</dbReference>
<accession>A0A0W8I447</accession>
<dbReference type="Pfam" id="PF00356">
    <property type="entry name" value="LacI"/>
    <property type="match status" value="1"/>
</dbReference>
<dbReference type="PROSITE" id="PS50932">
    <property type="entry name" value="HTH_LACI_2"/>
    <property type="match status" value="1"/>
</dbReference>
<evidence type="ECO:0000256" key="2">
    <source>
        <dbReference type="ARBA" id="ARBA00023125"/>
    </source>
</evidence>
<dbReference type="InterPro" id="IPR000843">
    <property type="entry name" value="HTH_LacI"/>
</dbReference>
<name>A0A0W8I447_9MICO</name>
<feature type="domain" description="HTH lacI-type" evidence="4">
    <location>
        <begin position="9"/>
        <end position="63"/>
    </location>
</feature>
<evidence type="ECO:0000256" key="3">
    <source>
        <dbReference type="ARBA" id="ARBA00023163"/>
    </source>
</evidence>
<dbReference type="RefSeq" id="WP_058891872.1">
    <property type="nucleotide sequence ID" value="NZ_LQBL01000029.1"/>
</dbReference>
<dbReference type="SUPFAM" id="SSF47413">
    <property type="entry name" value="lambda repressor-like DNA-binding domains"/>
    <property type="match status" value="1"/>
</dbReference>
<dbReference type="Pfam" id="PF13377">
    <property type="entry name" value="Peripla_BP_3"/>
    <property type="match status" value="1"/>
</dbReference>
<comment type="caution">
    <text evidence="5">The sequence shown here is derived from an EMBL/GenBank/DDBJ whole genome shotgun (WGS) entry which is preliminary data.</text>
</comment>
<keyword evidence="3" id="KW-0804">Transcription</keyword>
<dbReference type="OrthoDB" id="4268837at2"/>
<dbReference type="PANTHER" id="PTHR30146:SF155">
    <property type="entry name" value="ALANINE RACEMASE"/>
    <property type="match status" value="1"/>
</dbReference>
<dbReference type="SUPFAM" id="SSF53822">
    <property type="entry name" value="Periplasmic binding protein-like I"/>
    <property type="match status" value="1"/>
</dbReference>
<dbReference type="InterPro" id="IPR028082">
    <property type="entry name" value="Peripla_BP_I"/>
</dbReference>
<gene>
    <name evidence="5" type="ORF">AVL62_14580</name>
</gene>
<dbReference type="EMBL" id="LQBL01000029">
    <property type="protein sequence ID" value="KUG52798.1"/>
    <property type="molecule type" value="Genomic_DNA"/>
</dbReference>
<dbReference type="GO" id="GO:0003700">
    <property type="term" value="F:DNA-binding transcription factor activity"/>
    <property type="evidence" value="ECO:0007669"/>
    <property type="project" value="TreeGrafter"/>
</dbReference>
<evidence type="ECO:0000256" key="1">
    <source>
        <dbReference type="ARBA" id="ARBA00023015"/>
    </source>
</evidence>
<reference evidence="5 6" key="1">
    <citation type="submission" date="2015-12" db="EMBL/GenBank/DDBJ databases">
        <title>Serinicoccus chungangenesis strain CD08_5 genome sequencing and assembly.</title>
        <authorList>
            <person name="Chander A.M."/>
            <person name="Kaur G."/>
            <person name="Nair G.R."/>
            <person name="Dhawan D.K."/>
            <person name="Kochhar R.K."/>
            <person name="Mayilraj S."/>
            <person name="Bhadada S.K."/>
        </authorList>
    </citation>
    <scope>NUCLEOTIDE SEQUENCE [LARGE SCALE GENOMIC DNA]</scope>
    <source>
        <strain evidence="5 6">CD08_5</strain>
    </source>
</reference>
<keyword evidence="6" id="KW-1185">Reference proteome</keyword>
<evidence type="ECO:0000259" key="4">
    <source>
        <dbReference type="PROSITE" id="PS50932"/>
    </source>
</evidence>
<dbReference type="CDD" id="cd06267">
    <property type="entry name" value="PBP1_LacI_sugar_binding-like"/>
    <property type="match status" value="1"/>
</dbReference>
<keyword evidence="1" id="KW-0805">Transcription regulation</keyword>
<dbReference type="STRING" id="767452.AVL62_14580"/>
<dbReference type="GO" id="GO:0000976">
    <property type="term" value="F:transcription cis-regulatory region binding"/>
    <property type="evidence" value="ECO:0007669"/>
    <property type="project" value="TreeGrafter"/>
</dbReference>
<organism evidence="5 6">
    <name type="scientific">Serinicoccus chungangensis</name>
    <dbReference type="NCBI Taxonomy" id="767452"/>
    <lineage>
        <taxon>Bacteria</taxon>
        <taxon>Bacillati</taxon>
        <taxon>Actinomycetota</taxon>
        <taxon>Actinomycetes</taxon>
        <taxon>Micrococcales</taxon>
        <taxon>Ornithinimicrobiaceae</taxon>
        <taxon>Serinicoccus</taxon>
    </lineage>
</organism>
<evidence type="ECO:0000313" key="5">
    <source>
        <dbReference type="EMBL" id="KUG52798.1"/>
    </source>
</evidence>
<evidence type="ECO:0000313" key="6">
    <source>
        <dbReference type="Proteomes" id="UP000054837"/>
    </source>
</evidence>
<sequence length="335" mass="35796">MVESTGRRPTIYSVADRAGVSIATVSRVLRRPGEVRASTRDRVLAVVEELGYVPDGAARSLAVKSHEAHGLVLPELRGPYYADLLTGYEQGAAEGGASVVVLLTHGKDDVDLLVRRLAGRVDGMVLMGAVPVSTGTVAAVRAKLPVLVLADRHQVSVESFSTENVRSAEQLTRHLIDVHGRRTLRFVGSPEFADDVRERYAGFVAAHEAAGLVPAEPVPATFREDDGPRVASLLVEDGLGADGVVCANDELALSVMQRLLAAGVDVPGRISVTGWDDVMAARYVTPGLTTVSQPVRELGREVAVRMRALLEDRHSAPEQHVLPTRLVLRQSCGCA</sequence>
<proteinExistence type="predicted"/>
<dbReference type="SMART" id="SM00354">
    <property type="entry name" value="HTH_LACI"/>
    <property type="match status" value="1"/>
</dbReference>
<protein>
    <submittedName>
        <fullName evidence="5">LacI family transcriptional regulator</fullName>
    </submittedName>
</protein>
<keyword evidence="2" id="KW-0238">DNA-binding</keyword>